<reference evidence="9 10" key="1">
    <citation type="submission" date="2018-10" db="EMBL/GenBank/DDBJ databases">
        <title>Genome assembly for a Yunnan-Guizhou Plateau 3E fish, Anabarilius grahami (Regan), and its evolutionary and genetic applications.</title>
        <authorList>
            <person name="Jiang W."/>
        </authorList>
    </citation>
    <scope>NUCLEOTIDE SEQUENCE [LARGE SCALE GENOMIC DNA]</scope>
    <source>
        <strain evidence="9">AG-KIZ</strain>
        <tissue evidence="9">Muscle</tissue>
    </source>
</reference>
<gene>
    <name evidence="9" type="ORF">DPX16_2805</name>
</gene>
<dbReference type="PANTHER" id="PTHR11506:SF35">
    <property type="entry name" value="LYSOSOME-ASSOCIATED MEMBRANE GLYCOPROTEIN 5"/>
    <property type="match status" value="1"/>
</dbReference>
<dbReference type="EMBL" id="RJVU01020146">
    <property type="protein sequence ID" value="ROL50506.1"/>
    <property type="molecule type" value="Genomic_DNA"/>
</dbReference>
<dbReference type="AlphaFoldDB" id="A0A3N0YWC3"/>
<keyword evidence="10" id="KW-1185">Reference proteome</keyword>
<dbReference type="OrthoDB" id="8903859at2759"/>
<keyword evidence="4 7" id="KW-1133">Transmembrane helix</keyword>
<organism evidence="9 10">
    <name type="scientific">Anabarilius grahami</name>
    <name type="common">Kanglang fish</name>
    <name type="synonym">Barilius grahami</name>
    <dbReference type="NCBI Taxonomy" id="495550"/>
    <lineage>
        <taxon>Eukaryota</taxon>
        <taxon>Metazoa</taxon>
        <taxon>Chordata</taxon>
        <taxon>Craniata</taxon>
        <taxon>Vertebrata</taxon>
        <taxon>Euteleostomi</taxon>
        <taxon>Actinopterygii</taxon>
        <taxon>Neopterygii</taxon>
        <taxon>Teleostei</taxon>
        <taxon>Ostariophysi</taxon>
        <taxon>Cypriniformes</taxon>
        <taxon>Xenocyprididae</taxon>
        <taxon>Xenocypridinae</taxon>
        <taxon>Xenocypridinae incertae sedis</taxon>
        <taxon>Anabarilius</taxon>
    </lineage>
</organism>
<dbReference type="GO" id="GO:0005765">
    <property type="term" value="C:lysosomal membrane"/>
    <property type="evidence" value="ECO:0007669"/>
    <property type="project" value="TreeGrafter"/>
</dbReference>
<evidence type="ECO:0000256" key="6">
    <source>
        <dbReference type="ARBA" id="ARBA00023180"/>
    </source>
</evidence>
<evidence type="ECO:0000259" key="8">
    <source>
        <dbReference type="Pfam" id="PF05827"/>
    </source>
</evidence>
<evidence type="ECO:0000256" key="7">
    <source>
        <dbReference type="SAM" id="Phobius"/>
    </source>
</evidence>
<dbReference type="GO" id="GO:0072594">
    <property type="term" value="P:establishment of protein localization to organelle"/>
    <property type="evidence" value="ECO:0007669"/>
    <property type="project" value="TreeGrafter"/>
</dbReference>
<feature type="transmembrane region" description="Helical" evidence="7">
    <location>
        <begin position="116"/>
        <end position="136"/>
    </location>
</feature>
<evidence type="ECO:0000256" key="5">
    <source>
        <dbReference type="ARBA" id="ARBA00023136"/>
    </source>
</evidence>
<evidence type="ECO:0000256" key="3">
    <source>
        <dbReference type="ARBA" id="ARBA00022729"/>
    </source>
</evidence>
<dbReference type="Gene3D" id="2.40.160.110">
    <property type="match status" value="1"/>
</dbReference>
<keyword evidence="2 7" id="KW-0812">Transmembrane</keyword>
<name>A0A3N0YWC3_ANAGA</name>
<keyword evidence="5 7" id="KW-0472">Membrane</keyword>
<dbReference type="PANTHER" id="PTHR11506">
    <property type="entry name" value="LYSOSOME-ASSOCIATED MEMBRANE GLYCOPROTEIN"/>
    <property type="match status" value="1"/>
</dbReference>
<comment type="subcellular location">
    <subcellularLocation>
        <location evidence="1">Cell membrane</location>
        <topology evidence="1">Single-pass type I membrane protein</topology>
    </subcellularLocation>
</comment>
<evidence type="ECO:0000313" key="10">
    <source>
        <dbReference type="Proteomes" id="UP000281406"/>
    </source>
</evidence>
<dbReference type="Pfam" id="PF05827">
    <property type="entry name" value="VAS1_LD"/>
    <property type="match status" value="1"/>
</dbReference>
<evidence type="ECO:0000256" key="2">
    <source>
        <dbReference type="ARBA" id="ARBA00022692"/>
    </source>
</evidence>
<dbReference type="InterPro" id="IPR002000">
    <property type="entry name" value="Lysosome-assoc_membr_glycop"/>
</dbReference>
<dbReference type="InterPro" id="IPR046755">
    <property type="entry name" value="VAS1_LD"/>
</dbReference>
<sequence>MGSDGKAKETEVWKINKVQLVYDTSEVTHFNSAYNPGKHTASTHRLSALVTPAGRSYVCAAQQTLTMISSDHQKGITVSIYDIQIQPFDIKSDFVFSEPYKCITDQREQLEQMLPLVLGLILGLIIVLTVSVYHFHLKLSAQQPQLPRDRSLYKNM</sequence>
<comment type="caution">
    <text evidence="9">The sequence shown here is derived from an EMBL/GenBank/DDBJ whole genome shotgun (WGS) entry which is preliminary data.</text>
</comment>
<dbReference type="Proteomes" id="UP000281406">
    <property type="component" value="Unassembled WGS sequence"/>
</dbReference>
<keyword evidence="6" id="KW-0325">Glycoprotein</keyword>
<accession>A0A3N0YWC3</accession>
<protein>
    <submittedName>
        <fullName evidence="9">Lysosome-associated membrane glycoprotein 5</fullName>
    </submittedName>
</protein>
<evidence type="ECO:0000313" key="9">
    <source>
        <dbReference type="EMBL" id="ROL50506.1"/>
    </source>
</evidence>
<dbReference type="GO" id="GO:0005886">
    <property type="term" value="C:plasma membrane"/>
    <property type="evidence" value="ECO:0007669"/>
    <property type="project" value="TreeGrafter"/>
</dbReference>
<keyword evidence="3" id="KW-0732">Signal</keyword>
<evidence type="ECO:0000256" key="1">
    <source>
        <dbReference type="ARBA" id="ARBA00004251"/>
    </source>
</evidence>
<proteinExistence type="predicted"/>
<dbReference type="GO" id="GO:0031902">
    <property type="term" value="C:late endosome membrane"/>
    <property type="evidence" value="ECO:0007669"/>
    <property type="project" value="TreeGrafter"/>
</dbReference>
<feature type="domain" description="V-type proton ATPase subunit S1 luminal" evidence="8">
    <location>
        <begin position="10"/>
        <end position="88"/>
    </location>
</feature>
<evidence type="ECO:0000256" key="4">
    <source>
        <dbReference type="ARBA" id="ARBA00022989"/>
    </source>
</evidence>